<dbReference type="RefSeq" id="WP_092788835.1">
    <property type="nucleotide sequence ID" value="NZ_FOPC01000002.1"/>
</dbReference>
<feature type="chain" id="PRO_5011458603" evidence="1">
    <location>
        <begin position="20"/>
        <end position="341"/>
    </location>
</feature>
<protein>
    <submittedName>
        <fullName evidence="2">TolB-like 6-blade propeller-like</fullName>
    </submittedName>
</protein>
<evidence type="ECO:0000313" key="2">
    <source>
        <dbReference type="EMBL" id="SFG22918.1"/>
    </source>
</evidence>
<name>A0A1I2Q3Q0_9BACT</name>
<keyword evidence="1" id="KW-0732">Signal</keyword>
<reference evidence="3" key="1">
    <citation type="submission" date="2016-10" db="EMBL/GenBank/DDBJ databases">
        <authorList>
            <person name="Varghese N."/>
            <person name="Submissions S."/>
        </authorList>
    </citation>
    <scope>NUCLEOTIDE SEQUENCE [LARGE SCALE GENOMIC DNA]</scope>
    <source>
        <strain evidence="3">DSM 19315</strain>
    </source>
</reference>
<dbReference type="Proteomes" id="UP000199642">
    <property type="component" value="Unassembled WGS sequence"/>
</dbReference>
<dbReference type="Pfam" id="PF15869">
    <property type="entry name" value="TolB_like"/>
    <property type="match status" value="1"/>
</dbReference>
<gene>
    <name evidence="2" type="ORF">SAMN04487988_10297</name>
</gene>
<organism evidence="2 3">
    <name type="scientific">Algoriphagus hitonicola</name>
    <dbReference type="NCBI Taxonomy" id="435880"/>
    <lineage>
        <taxon>Bacteria</taxon>
        <taxon>Pseudomonadati</taxon>
        <taxon>Bacteroidota</taxon>
        <taxon>Cytophagia</taxon>
        <taxon>Cytophagales</taxon>
        <taxon>Cyclobacteriaceae</taxon>
        <taxon>Algoriphagus</taxon>
    </lineage>
</organism>
<proteinExistence type="predicted"/>
<dbReference type="STRING" id="435880.SAMN04487988_10297"/>
<dbReference type="PROSITE" id="PS51257">
    <property type="entry name" value="PROKAR_LIPOPROTEIN"/>
    <property type="match status" value="1"/>
</dbReference>
<dbReference type="OrthoDB" id="1100397at2"/>
<dbReference type="EMBL" id="FOPC01000002">
    <property type="protein sequence ID" value="SFG22918.1"/>
    <property type="molecule type" value="Genomic_DNA"/>
</dbReference>
<sequence length="341" mass="39692">MKPVASFFLLLLISTLLSCKENNRNLVNSTYKIQENDFSEIDSLKSTPLSQISDSLFIPTTLTVVDDHLIISERTGDSLLHLINLENNKREEYLGRYLRKGDGPKEARLAWKLFPIGKKDFGLYDADLRKVMRFYVDSLIMTNESTEEFQLDFYGNGISILDSNFYYLNANDRSSRFFAKNISNGKVKGFGSLPKLKNDKYIQDERDKNYQLEFARLERFEQRFLITYYNIPYLEIYDLKKKSQIGIEWFDPMPGPKELGRRTYFASGQILDNKIYLLSMAGNPNARPRNNEIFVLDSEGNPLQKLVLDTNIFEFQVYNDIIFALTSDTNSSDFQLIKFRM</sequence>
<evidence type="ECO:0000256" key="1">
    <source>
        <dbReference type="SAM" id="SignalP"/>
    </source>
</evidence>
<evidence type="ECO:0000313" key="3">
    <source>
        <dbReference type="Proteomes" id="UP000199642"/>
    </source>
</evidence>
<feature type="signal peptide" evidence="1">
    <location>
        <begin position="1"/>
        <end position="19"/>
    </location>
</feature>
<accession>A0A1I2Q3Q0</accession>
<dbReference type="AlphaFoldDB" id="A0A1I2Q3Q0"/>
<keyword evidence="3" id="KW-1185">Reference proteome</keyword>